<name>A0ABP8IT39_9BACT</name>
<dbReference type="Proteomes" id="UP001501153">
    <property type="component" value="Unassembled WGS sequence"/>
</dbReference>
<dbReference type="Gene3D" id="3.30.300.30">
    <property type="match status" value="1"/>
</dbReference>
<dbReference type="InterPro" id="IPR045851">
    <property type="entry name" value="AMP-bd_C_sf"/>
</dbReference>
<dbReference type="InterPro" id="IPR000873">
    <property type="entry name" value="AMP-dep_synth/lig_dom"/>
</dbReference>
<evidence type="ECO:0000313" key="3">
    <source>
        <dbReference type="Proteomes" id="UP001501153"/>
    </source>
</evidence>
<dbReference type="SUPFAM" id="SSF56801">
    <property type="entry name" value="Acetyl-CoA synthetase-like"/>
    <property type="match status" value="1"/>
</dbReference>
<evidence type="ECO:0000259" key="1">
    <source>
        <dbReference type="Pfam" id="PF00501"/>
    </source>
</evidence>
<dbReference type="PANTHER" id="PTHR43845:SF1">
    <property type="entry name" value="BLR5969 PROTEIN"/>
    <property type="match status" value="1"/>
</dbReference>
<sequence length="439" mass="48709">MSWKPNSKSLEFASPEEIADYQLPALRRQLDYLAAHSPFYRSLFEQHGIDVARITTLVDLARLPVTTKTDLQRRNWDFLCVPRSQVAEYCSTSGTLGLPVTICLTRADLDRLYYNEFLSFACADGRPDDVYQLMLTLDRQFMAGVAYYGGILRSGASAIRLGPGNIKSQLDTILQLRPTVLVGVPSFISTLVGYAREVGIDLNSTSVQRIICIGESIRREGFEPNALAEKITGAWNVQLYSTYASTEKQTAFTECGQGRGGHHQPELLLFEILDEQDQVLPAGRFGELTITTLGVEGMPLLRYKTGDICAYYDEPCACGRTTRRLSPIVGRKQQLIKYKGTTVYPQAIFNALNTQPDVAAYVVEAFTSDMGTDELKISLALHQQSDAVVGSIRQALQASLRVLPTLQVLPLAQVLAMQNSENKRKPSSFIDQRRIPPPA</sequence>
<dbReference type="PANTHER" id="PTHR43845">
    <property type="entry name" value="BLR5969 PROTEIN"/>
    <property type="match status" value="1"/>
</dbReference>
<dbReference type="GO" id="GO:0016874">
    <property type="term" value="F:ligase activity"/>
    <property type="evidence" value="ECO:0007669"/>
    <property type="project" value="UniProtKB-KW"/>
</dbReference>
<keyword evidence="3" id="KW-1185">Reference proteome</keyword>
<evidence type="ECO:0000313" key="2">
    <source>
        <dbReference type="EMBL" id="GAA4371075.1"/>
    </source>
</evidence>
<accession>A0ABP8IT39</accession>
<feature type="domain" description="AMP-dependent synthetase/ligase" evidence="1">
    <location>
        <begin position="80"/>
        <end position="292"/>
    </location>
</feature>
<organism evidence="2 3">
    <name type="scientific">Hymenobacter saemangeumensis</name>
    <dbReference type="NCBI Taxonomy" id="1084522"/>
    <lineage>
        <taxon>Bacteria</taxon>
        <taxon>Pseudomonadati</taxon>
        <taxon>Bacteroidota</taxon>
        <taxon>Cytophagia</taxon>
        <taxon>Cytophagales</taxon>
        <taxon>Hymenobacteraceae</taxon>
        <taxon>Hymenobacter</taxon>
    </lineage>
</organism>
<protein>
    <submittedName>
        <fullName evidence="2">Phenylacetate--CoA ligase</fullName>
    </submittedName>
</protein>
<dbReference type="Pfam" id="PF00501">
    <property type="entry name" value="AMP-binding"/>
    <property type="match status" value="1"/>
</dbReference>
<dbReference type="Gene3D" id="3.40.50.12780">
    <property type="entry name" value="N-terminal domain of ligase-like"/>
    <property type="match status" value="1"/>
</dbReference>
<keyword evidence="2" id="KW-0436">Ligase</keyword>
<dbReference type="EMBL" id="BAABGZ010000082">
    <property type="protein sequence ID" value="GAA4371075.1"/>
    <property type="molecule type" value="Genomic_DNA"/>
</dbReference>
<comment type="caution">
    <text evidence="2">The sequence shown here is derived from an EMBL/GenBank/DDBJ whole genome shotgun (WGS) entry which is preliminary data.</text>
</comment>
<gene>
    <name evidence="2" type="ORF">GCM10023185_46210</name>
</gene>
<proteinExistence type="predicted"/>
<dbReference type="InterPro" id="IPR042099">
    <property type="entry name" value="ANL_N_sf"/>
</dbReference>
<reference evidence="3" key="1">
    <citation type="journal article" date="2019" name="Int. J. Syst. Evol. Microbiol.">
        <title>The Global Catalogue of Microorganisms (GCM) 10K type strain sequencing project: providing services to taxonomists for standard genome sequencing and annotation.</title>
        <authorList>
            <consortium name="The Broad Institute Genomics Platform"/>
            <consortium name="The Broad Institute Genome Sequencing Center for Infectious Disease"/>
            <person name="Wu L."/>
            <person name="Ma J."/>
        </authorList>
    </citation>
    <scope>NUCLEOTIDE SEQUENCE [LARGE SCALE GENOMIC DNA]</scope>
    <source>
        <strain evidence="3">JCM 17923</strain>
    </source>
</reference>